<organism evidence="1 2">
    <name type="scientific">Helicocarpus griseus UAMH5409</name>
    <dbReference type="NCBI Taxonomy" id="1447875"/>
    <lineage>
        <taxon>Eukaryota</taxon>
        <taxon>Fungi</taxon>
        <taxon>Dikarya</taxon>
        <taxon>Ascomycota</taxon>
        <taxon>Pezizomycotina</taxon>
        <taxon>Eurotiomycetes</taxon>
        <taxon>Eurotiomycetidae</taxon>
        <taxon>Onygenales</taxon>
        <taxon>Ajellomycetaceae</taxon>
        <taxon>Helicocarpus</taxon>
    </lineage>
</organism>
<evidence type="ECO:0000313" key="1">
    <source>
        <dbReference type="EMBL" id="PGH16437.1"/>
    </source>
</evidence>
<proteinExistence type="predicted"/>
<dbReference type="EMBL" id="PDNB01000017">
    <property type="protein sequence ID" value="PGH16437.1"/>
    <property type="molecule type" value="Genomic_DNA"/>
</dbReference>
<dbReference type="Proteomes" id="UP000223968">
    <property type="component" value="Unassembled WGS sequence"/>
</dbReference>
<protein>
    <submittedName>
        <fullName evidence="1">Uncharacterized protein</fullName>
    </submittedName>
</protein>
<sequence>MHRLLVHILNLDLLELYPHALFAPNQRLGNVVSAVEAAIAAKPAKKRHPCYTVSSVESVRWRPRTCCIQADILPDDGDTLRDFGFLNLASSDDRCNLLGLYEGLFLCGVTPEQLHEWQVEGSLVKNIRNVFYNIPPVDRGEYFPWFFKRTYILDGDGTVPSDQEVRAKMTAMMCEKARSYLDAEDRLKEPTELKPSAKQRCFHFVAMICHTPRPHPTDEAWDDFGFAICLSEHEETNLARLYWRLLFGNARGVNSSTAGHDNQSPPTATFTEFWQAFESHTIDQLMDSKGLVRQRSHFNHHAAFFRPPNDLRPSIWSLMQFLRLNDPAKYPPNAAVEADYGFMNCRTFAETCILTGIYRKLLGIDVADLSYFPLSIGPREAVADPVKMHYEGCVKGKLFEFLSGIQWVSKEHRRLMKNFYPLKPMEDEV</sequence>
<comment type="caution">
    <text evidence="1">The sequence shown here is derived from an EMBL/GenBank/DDBJ whole genome shotgun (WGS) entry which is preliminary data.</text>
</comment>
<dbReference type="STRING" id="1447875.A0A2B7Y753"/>
<gene>
    <name evidence="1" type="ORF">AJ79_01768</name>
</gene>
<keyword evidence="2" id="KW-1185">Reference proteome</keyword>
<dbReference type="OrthoDB" id="4851849at2759"/>
<dbReference type="AlphaFoldDB" id="A0A2B7Y753"/>
<accession>A0A2B7Y753</accession>
<evidence type="ECO:0000313" key="2">
    <source>
        <dbReference type="Proteomes" id="UP000223968"/>
    </source>
</evidence>
<reference evidence="1 2" key="1">
    <citation type="submission" date="2017-10" db="EMBL/GenBank/DDBJ databases">
        <title>Comparative genomics in systemic dimorphic fungi from Ajellomycetaceae.</title>
        <authorList>
            <person name="Munoz J.F."/>
            <person name="Mcewen J.G."/>
            <person name="Clay O.K."/>
            <person name="Cuomo C.A."/>
        </authorList>
    </citation>
    <scope>NUCLEOTIDE SEQUENCE [LARGE SCALE GENOMIC DNA]</scope>
    <source>
        <strain evidence="1 2">UAMH5409</strain>
    </source>
</reference>
<name>A0A2B7Y753_9EURO</name>